<dbReference type="Proteomes" id="UP000009138">
    <property type="component" value="Unassembled WGS sequence"/>
</dbReference>
<keyword evidence="2" id="KW-1185">Reference proteome</keyword>
<gene>
    <name evidence="1" type="ORF">RO3G_05893</name>
</gene>
<dbReference type="EMBL" id="CH476735">
    <property type="protein sequence ID" value="EIE81188.1"/>
    <property type="molecule type" value="Genomic_DNA"/>
</dbReference>
<dbReference type="InParanoid" id="I1BYA8"/>
<name>I1BYA8_RHIO9</name>
<reference evidence="1 2" key="1">
    <citation type="journal article" date="2009" name="PLoS Genet.">
        <title>Genomic analysis of the basal lineage fungus Rhizopus oryzae reveals a whole-genome duplication.</title>
        <authorList>
            <person name="Ma L.-J."/>
            <person name="Ibrahim A.S."/>
            <person name="Skory C."/>
            <person name="Grabherr M.G."/>
            <person name="Burger G."/>
            <person name="Butler M."/>
            <person name="Elias M."/>
            <person name="Idnurm A."/>
            <person name="Lang B.F."/>
            <person name="Sone T."/>
            <person name="Abe A."/>
            <person name="Calvo S.E."/>
            <person name="Corrochano L.M."/>
            <person name="Engels R."/>
            <person name="Fu J."/>
            <person name="Hansberg W."/>
            <person name="Kim J.-M."/>
            <person name="Kodira C.D."/>
            <person name="Koehrsen M.J."/>
            <person name="Liu B."/>
            <person name="Miranda-Saavedra D."/>
            <person name="O'Leary S."/>
            <person name="Ortiz-Castellanos L."/>
            <person name="Poulter R."/>
            <person name="Rodriguez-Romero J."/>
            <person name="Ruiz-Herrera J."/>
            <person name="Shen Y.-Q."/>
            <person name="Zeng Q."/>
            <person name="Galagan J."/>
            <person name="Birren B.W."/>
            <person name="Cuomo C.A."/>
            <person name="Wickes B.L."/>
        </authorList>
    </citation>
    <scope>NUCLEOTIDE SEQUENCE [LARGE SCALE GENOMIC DNA]</scope>
    <source>
        <strain evidence="2">RA 99-880 / ATCC MYA-4621 / FGSC 9543 / NRRL 43880</strain>
    </source>
</reference>
<accession>I1BYA8</accession>
<organism evidence="1 2">
    <name type="scientific">Rhizopus delemar (strain RA 99-880 / ATCC MYA-4621 / FGSC 9543 / NRRL 43880)</name>
    <name type="common">Mucormycosis agent</name>
    <name type="synonym">Rhizopus arrhizus var. delemar</name>
    <dbReference type="NCBI Taxonomy" id="246409"/>
    <lineage>
        <taxon>Eukaryota</taxon>
        <taxon>Fungi</taxon>
        <taxon>Fungi incertae sedis</taxon>
        <taxon>Mucoromycota</taxon>
        <taxon>Mucoromycotina</taxon>
        <taxon>Mucoromycetes</taxon>
        <taxon>Mucorales</taxon>
        <taxon>Mucorineae</taxon>
        <taxon>Rhizopodaceae</taxon>
        <taxon>Rhizopus</taxon>
    </lineage>
</organism>
<dbReference type="GeneID" id="93612864"/>
<dbReference type="RefSeq" id="XP_067516584.1">
    <property type="nucleotide sequence ID" value="XM_067660483.1"/>
</dbReference>
<evidence type="ECO:0000313" key="2">
    <source>
        <dbReference type="Proteomes" id="UP000009138"/>
    </source>
</evidence>
<proteinExistence type="predicted"/>
<dbReference type="AlphaFoldDB" id="I1BYA8"/>
<sequence length="34" mass="3884">MEGILTDVHDPTTVLENITSREKYLNAKRPEKNA</sequence>
<dbReference type="VEuPathDB" id="FungiDB:RO3G_05893"/>
<evidence type="ECO:0000313" key="1">
    <source>
        <dbReference type="EMBL" id="EIE81188.1"/>
    </source>
</evidence>
<protein>
    <submittedName>
        <fullName evidence="1">Uncharacterized protein</fullName>
    </submittedName>
</protein>